<evidence type="ECO:0000256" key="15">
    <source>
        <dbReference type="ARBA" id="ARBA00049902"/>
    </source>
</evidence>
<dbReference type="GO" id="GO:0015648">
    <property type="term" value="F:lipid-linked peptidoglycan transporter activity"/>
    <property type="evidence" value="ECO:0007669"/>
    <property type="project" value="TreeGrafter"/>
</dbReference>
<evidence type="ECO:0000256" key="3">
    <source>
        <dbReference type="ARBA" id="ARBA00022679"/>
    </source>
</evidence>
<feature type="transmembrane region" description="Helical" evidence="16">
    <location>
        <begin position="119"/>
        <end position="140"/>
    </location>
</feature>
<feature type="transmembrane region" description="Helical" evidence="16">
    <location>
        <begin position="21"/>
        <end position="41"/>
    </location>
</feature>
<name>A0A8G2CN68_ACIRU</name>
<evidence type="ECO:0000256" key="16">
    <source>
        <dbReference type="SAM" id="Phobius"/>
    </source>
</evidence>
<evidence type="ECO:0000256" key="12">
    <source>
        <dbReference type="ARBA" id="ARBA00041185"/>
    </source>
</evidence>
<evidence type="ECO:0000256" key="8">
    <source>
        <dbReference type="ARBA" id="ARBA00023136"/>
    </source>
</evidence>
<feature type="transmembrane region" description="Helical" evidence="16">
    <location>
        <begin position="344"/>
        <end position="363"/>
    </location>
</feature>
<feature type="transmembrane region" description="Helical" evidence="16">
    <location>
        <begin position="84"/>
        <end position="107"/>
    </location>
</feature>
<feature type="transmembrane region" description="Helical" evidence="16">
    <location>
        <begin position="61"/>
        <end position="77"/>
    </location>
</feature>
<keyword evidence="6" id="KW-0573">Peptidoglycan synthesis</keyword>
<feature type="transmembrane region" description="Helical" evidence="16">
    <location>
        <begin position="231"/>
        <end position="247"/>
    </location>
</feature>
<feature type="transmembrane region" description="Helical" evidence="16">
    <location>
        <begin position="305"/>
        <end position="324"/>
    </location>
</feature>
<dbReference type="EC" id="2.4.99.28" evidence="14"/>
<keyword evidence="3" id="KW-0808">Transferase</keyword>
<evidence type="ECO:0000313" key="17">
    <source>
        <dbReference type="EMBL" id="SIR38156.1"/>
    </source>
</evidence>
<dbReference type="GO" id="GO:0008955">
    <property type="term" value="F:peptidoglycan glycosyltransferase activity"/>
    <property type="evidence" value="ECO:0007669"/>
    <property type="project" value="UniProtKB-EC"/>
</dbReference>
<evidence type="ECO:0000256" key="9">
    <source>
        <dbReference type="ARBA" id="ARBA00032370"/>
    </source>
</evidence>
<comment type="similarity">
    <text evidence="11">Belongs to the SEDS family. FtsW subfamily.</text>
</comment>
<dbReference type="PANTHER" id="PTHR30474:SF2">
    <property type="entry name" value="PEPTIDOGLYCAN GLYCOSYLTRANSFERASE FTSW-RELATED"/>
    <property type="match status" value="1"/>
</dbReference>
<evidence type="ECO:0000313" key="18">
    <source>
        <dbReference type="Proteomes" id="UP000186308"/>
    </source>
</evidence>
<comment type="catalytic activity">
    <reaction evidence="15">
        <text>[GlcNAc-(1-&gt;4)-Mur2Ac(oyl-L-Ala-gamma-D-Glu-L-Lys-D-Ala-D-Ala)](n)-di-trans,octa-cis-undecaprenyl diphosphate + beta-D-GlcNAc-(1-&gt;4)-Mur2Ac(oyl-L-Ala-gamma-D-Glu-L-Lys-D-Ala-D-Ala)-di-trans,octa-cis-undecaprenyl diphosphate = [GlcNAc-(1-&gt;4)-Mur2Ac(oyl-L-Ala-gamma-D-Glu-L-Lys-D-Ala-D-Ala)](n+1)-di-trans,octa-cis-undecaprenyl diphosphate + di-trans,octa-cis-undecaprenyl diphosphate + H(+)</text>
        <dbReference type="Rhea" id="RHEA:23708"/>
        <dbReference type="Rhea" id="RHEA-COMP:9602"/>
        <dbReference type="Rhea" id="RHEA-COMP:9603"/>
        <dbReference type="ChEBI" id="CHEBI:15378"/>
        <dbReference type="ChEBI" id="CHEBI:58405"/>
        <dbReference type="ChEBI" id="CHEBI:60033"/>
        <dbReference type="ChEBI" id="CHEBI:78435"/>
        <dbReference type="EC" id="2.4.99.28"/>
    </reaction>
</comment>
<sequence length="387" mass="41358">MPILSRADTSVVGRWWWSIDRVMLTALILLVGIGYVLALAATPATNIALSDPRTMVMIKQIVYLAVGAFVMIATSMLDLKQVKLAALGIGIIFLILTAFTLVHGVVIDGGRRWIALPGFTIQPSEFLKPALIIATAWLLAERRRTPGFPGMMAALGLNGLVLLMLLRQPDVGSTALVASTFLVQLFLDGLNVYWVGIAVAGFGAAGFAAFEFIAHVHMRVMLFLHPTKDKAYQAITALSAFGNGGLWGRGPGEGQVKHYLPDARADFVFAVAGEEFGLIVCLGIILIFAVIVLRGLARILRETDLFVALAASGLLVSFGLQAFINMASSLSLIPTKGMTLPFISYGGSAVLAVGLHMGFLLALTRKRNHAERAAERGAGATMQDRVA</sequence>
<feature type="transmembrane region" description="Helical" evidence="16">
    <location>
        <begin position="147"/>
        <end position="166"/>
    </location>
</feature>
<evidence type="ECO:0000256" key="2">
    <source>
        <dbReference type="ARBA" id="ARBA00022676"/>
    </source>
</evidence>
<reference evidence="17 18" key="1">
    <citation type="submission" date="2017-01" db="EMBL/GenBank/DDBJ databases">
        <authorList>
            <person name="Varghese N."/>
            <person name="Submissions S."/>
        </authorList>
    </citation>
    <scope>NUCLEOTIDE SEQUENCE [LARGE SCALE GENOMIC DNA]</scope>
    <source>
        <strain evidence="17 18">ATCC 35905</strain>
    </source>
</reference>
<accession>A0A8G2CN68</accession>
<keyword evidence="17" id="KW-0132">Cell division</keyword>
<dbReference type="InterPro" id="IPR001182">
    <property type="entry name" value="FtsW/RodA"/>
</dbReference>
<keyword evidence="5" id="KW-0133">Cell shape</keyword>
<dbReference type="GO" id="GO:0032153">
    <property type="term" value="C:cell division site"/>
    <property type="evidence" value="ECO:0007669"/>
    <property type="project" value="TreeGrafter"/>
</dbReference>
<dbReference type="GO" id="GO:0051301">
    <property type="term" value="P:cell division"/>
    <property type="evidence" value="ECO:0007669"/>
    <property type="project" value="UniProtKB-KW"/>
</dbReference>
<evidence type="ECO:0000256" key="10">
    <source>
        <dbReference type="ARBA" id="ARBA00033270"/>
    </source>
</evidence>
<dbReference type="GO" id="GO:0005886">
    <property type="term" value="C:plasma membrane"/>
    <property type="evidence" value="ECO:0007669"/>
    <property type="project" value="TreeGrafter"/>
</dbReference>
<dbReference type="GO" id="GO:0009252">
    <property type="term" value="P:peptidoglycan biosynthetic process"/>
    <property type="evidence" value="ECO:0007669"/>
    <property type="project" value="UniProtKB-KW"/>
</dbReference>
<keyword evidence="18" id="KW-1185">Reference proteome</keyword>
<evidence type="ECO:0000256" key="7">
    <source>
        <dbReference type="ARBA" id="ARBA00022989"/>
    </source>
</evidence>
<evidence type="ECO:0000256" key="6">
    <source>
        <dbReference type="ARBA" id="ARBA00022984"/>
    </source>
</evidence>
<keyword evidence="8 16" id="KW-0472">Membrane</keyword>
<keyword evidence="4 16" id="KW-0812">Transmembrane</keyword>
<dbReference type="EMBL" id="FTNE01000027">
    <property type="protein sequence ID" value="SIR38156.1"/>
    <property type="molecule type" value="Genomic_DNA"/>
</dbReference>
<dbReference type="PANTHER" id="PTHR30474">
    <property type="entry name" value="CELL CYCLE PROTEIN"/>
    <property type="match status" value="1"/>
</dbReference>
<dbReference type="RefSeq" id="WP_029312953.1">
    <property type="nucleotide sequence ID" value="NZ_FTNE01000027.1"/>
</dbReference>
<gene>
    <name evidence="17" type="ORF">SAMN05421828_12741</name>
</gene>
<dbReference type="OrthoDB" id="9768187at2"/>
<evidence type="ECO:0000256" key="4">
    <source>
        <dbReference type="ARBA" id="ARBA00022692"/>
    </source>
</evidence>
<comment type="caution">
    <text evidence="17">The sequence shown here is derived from an EMBL/GenBank/DDBJ whole genome shotgun (WGS) entry which is preliminary data.</text>
</comment>
<dbReference type="GO" id="GO:0008360">
    <property type="term" value="P:regulation of cell shape"/>
    <property type="evidence" value="ECO:0007669"/>
    <property type="project" value="UniProtKB-KW"/>
</dbReference>
<keyword evidence="7 16" id="KW-1133">Transmembrane helix</keyword>
<evidence type="ECO:0000256" key="1">
    <source>
        <dbReference type="ARBA" id="ARBA00004141"/>
    </source>
</evidence>
<feature type="transmembrane region" description="Helical" evidence="16">
    <location>
        <begin position="267"/>
        <end position="293"/>
    </location>
</feature>
<feature type="transmembrane region" description="Helical" evidence="16">
    <location>
        <begin position="192"/>
        <end position="210"/>
    </location>
</feature>
<keyword evidence="17" id="KW-0131">Cell cycle</keyword>
<keyword evidence="2" id="KW-0328">Glycosyltransferase</keyword>
<evidence type="ECO:0000256" key="13">
    <source>
        <dbReference type="ARBA" id="ARBA00041418"/>
    </source>
</evidence>
<proteinExistence type="inferred from homology"/>
<dbReference type="AlphaFoldDB" id="A0A8G2CN68"/>
<organism evidence="17 18">
    <name type="scientific">Acidiphilium rubrum</name>
    <dbReference type="NCBI Taxonomy" id="526"/>
    <lineage>
        <taxon>Bacteria</taxon>
        <taxon>Pseudomonadati</taxon>
        <taxon>Pseudomonadota</taxon>
        <taxon>Alphaproteobacteria</taxon>
        <taxon>Acetobacterales</taxon>
        <taxon>Acidocellaceae</taxon>
        <taxon>Acidiphilium</taxon>
    </lineage>
</organism>
<protein>
    <recommendedName>
        <fullName evidence="12">Probable peptidoglycan glycosyltransferase FtsW</fullName>
        <ecNumber evidence="14">2.4.99.28</ecNumber>
    </recommendedName>
    <alternativeName>
        <fullName evidence="13">Cell division protein FtsW</fullName>
    </alternativeName>
    <alternativeName>
        <fullName evidence="10">Cell wall polymerase</fullName>
    </alternativeName>
    <alternativeName>
        <fullName evidence="9">Peptidoglycan polymerase</fullName>
    </alternativeName>
</protein>
<comment type="subcellular location">
    <subcellularLocation>
        <location evidence="1">Membrane</location>
        <topology evidence="1">Multi-pass membrane protein</topology>
    </subcellularLocation>
</comment>
<dbReference type="Proteomes" id="UP000186308">
    <property type="component" value="Unassembled WGS sequence"/>
</dbReference>
<evidence type="ECO:0000256" key="5">
    <source>
        <dbReference type="ARBA" id="ARBA00022960"/>
    </source>
</evidence>
<dbReference type="Pfam" id="PF01098">
    <property type="entry name" value="FTSW_RODA_SPOVE"/>
    <property type="match status" value="1"/>
</dbReference>
<evidence type="ECO:0000256" key="14">
    <source>
        <dbReference type="ARBA" id="ARBA00044770"/>
    </source>
</evidence>
<evidence type="ECO:0000256" key="11">
    <source>
        <dbReference type="ARBA" id="ARBA00038053"/>
    </source>
</evidence>